<dbReference type="Proteomes" id="UP001501326">
    <property type="component" value="Unassembled WGS sequence"/>
</dbReference>
<dbReference type="RefSeq" id="WP_344190536.1">
    <property type="nucleotide sequence ID" value="NZ_BAAARN010000001.1"/>
</dbReference>
<proteinExistence type="predicted"/>
<name>A0ABP6GYD2_9MICO</name>
<gene>
    <name evidence="2" type="ORF">GCM10009867_08310</name>
</gene>
<protein>
    <recommendedName>
        <fullName evidence="1">DUF6318 domain-containing protein</fullName>
    </recommendedName>
</protein>
<feature type="domain" description="DUF6318" evidence="1">
    <location>
        <begin position="3"/>
        <end position="130"/>
    </location>
</feature>
<keyword evidence="3" id="KW-1185">Reference proteome</keyword>
<reference evidence="3" key="1">
    <citation type="journal article" date="2019" name="Int. J. Syst. Evol. Microbiol.">
        <title>The Global Catalogue of Microorganisms (GCM) 10K type strain sequencing project: providing services to taxonomists for standard genome sequencing and annotation.</title>
        <authorList>
            <consortium name="The Broad Institute Genomics Platform"/>
            <consortium name="The Broad Institute Genome Sequencing Center for Infectious Disease"/>
            <person name="Wu L."/>
            <person name="Ma J."/>
        </authorList>
    </citation>
    <scope>NUCLEOTIDE SEQUENCE [LARGE SCALE GENOMIC DNA]</scope>
    <source>
        <strain evidence="3">JCM 16378</strain>
    </source>
</reference>
<dbReference type="Pfam" id="PF19843">
    <property type="entry name" value="DUF6318"/>
    <property type="match status" value="1"/>
</dbReference>
<dbReference type="InterPro" id="IPR046281">
    <property type="entry name" value="DUF6318"/>
</dbReference>
<evidence type="ECO:0000259" key="1">
    <source>
        <dbReference type="Pfam" id="PF19843"/>
    </source>
</evidence>
<organism evidence="2 3">
    <name type="scientific">Pedococcus aerophilus</name>
    <dbReference type="NCBI Taxonomy" id="436356"/>
    <lineage>
        <taxon>Bacteria</taxon>
        <taxon>Bacillati</taxon>
        <taxon>Actinomycetota</taxon>
        <taxon>Actinomycetes</taxon>
        <taxon>Micrococcales</taxon>
        <taxon>Intrasporangiaceae</taxon>
        <taxon>Pedococcus</taxon>
    </lineage>
</organism>
<evidence type="ECO:0000313" key="2">
    <source>
        <dbReference type="EMBL" id="GAA2732440.1"/>
    </source>
</evidence>
<sequence>MAVPPAATKKTPEGAEAFARFYFESVGDSYVSGNTALIEKMADDSCEGCEGFVRAINDRASKGQRTDKSSIQVKLAQATSGKAPNLIVEVAGQEVPVRVLDAKGNVVETSKPGVFTAVTSVTWREGGWHVMKFVAI</sequence>
<accession>A0ABP6GYD2</accession>
<dbReference type="EMBL" id="BAAARN010000001">
    <property type="protein sequence ID" value="GAA2732440.1"/>
    <property type="molecule type" value="Genomic_DNA"/>
</dbReference>
<evidence type="ECO:0000313" key="3">
    <source>
        <dbReference type="Proteomes" id="UP001501326"/>
    </source>
</evidence>
<comment type="caution">
    <text evidence="2">The sequence shown here is derived from an EMBL/GenBank/DDBJ whole genome shotgun (WGS) entry which is preliminary data.</text>
</comment>